<gene>
    <name evidence="6" type="ORF">Sradi_6492000</name>
</gene>
<dbReference type="InterPro" id="IPR044861">
    <property type="entry name" value="IPNS-like_FE2OG_OXY"/>
</dbReference>
<reference evidence="6" key="2">
    <citation type="journal article" date="2024" name="Plant">
        <title>Genomic evolution and insights into agronomic trait innovations of Sesamum species.</title>
        <authorList>
            <person name="Miao H."/>
            <person name="Wang L."/>
            <person name="Qu L."/>
            <person name="Liu H."/>
            <person name="Sun Y."/>
            <person name="Le M."/>
            <person name="Wang Q."/>
            <person name="Wei S."/>
            <person name="Zheng Y."/>
            <person name="Lin W."/>
            <person name="Duan Y."/>
            <person name="Cao H."/>
            <person name="Xiong S."/>
            <person name="Wang X."/>
            <person name="Wei L."/>
            <person name="Li C."/>
            <person name="Ma Q."/>
            <person name="Ju M."/>
            <person name="Zhao R."/>
            <person name="Li G."/>
            <person name="Mu C."/>
            <person name="Tian Q."/>
            <person name="Mei H."/>
            <person name="Zhang T."/>
            <person name="Gao T."/>
            <person name="Zhang H."/>
        </authorList>
    </citation>
    <scope>NUCLEOTIDE SEQUENCE</scope>
    <source>
        <strain evidence="6">G02</strain>
    </source>
</reference>
<comment type="similarity">
    <text evidence="1 4">Belongs to the iron/ascorbate-dependent oxidoreductase family.</text>
</comment>
<dbReference type="InterPro" id="IPR050295">
    <property type="entry name" value="Plant_2OG-oxidoreductases"/>
</dbReference>
<accession>A0AAW2JUK1</accession>
<dbReference type="GO" id="GO:0002238">
    <property type="term" value="P:response to molecule of fungal origin"/>
    <property type="evidence" value="ECO:0007669"/>
    <property type="project" value="UniProtKB-ARBA"/>
</dbReference>
<dbReference type="PROSITE" id="PS51471">
    <property type="entry name" value="FE2OG_OXY"/>
    <property type="match status" value="1"/>
</dbReference>
<evidence type="ECO:0000256" key="2">
    <source>
        <dbReference type="ARBA" id="ARBA00022723"/>
    </source>
</evidence>
<dbReference type="PANTHER" id="PTHR47991">
    <property type="entry name" value="OXOGLUTARATE/IRON-DEPENDENT DIOXYGENASE"/>
    <property type="match status" value="1"/>
</dbReference>
<feature type="domain" description="Fe2OG dioxygenase" evidence="5">
    <location>
        <begin position="200"/>
        <end position="283"/>
    </location>
</feature>
<evidence type="ECO:0000259" key="5">
    <source>
        <dbReference type="PROSITE" id="PS51471"/>
    </source>
</evidence>
<dbReference type="InterPro" id="IPR027443">
    <property type="entry name" value="IPNS-like_sf"/>
</dbReference>
<comment type="caution">
    <text evidence="6">The sequence shown here is derived from an EMBL/GenBank/DDBJ whole genome shotgun (WGS) entry which is preliminary data.</text>
</comment>
<dbReference type="Pfam" id="PF14226">
    <property type="entry name" value="DIOX_N"/>
    <property type="match status" value="1"/>
</dbReference>
<keyword evidence="4" id="KW-0560">Oxidoreductase</keyword>
<sequence length="283" mass="31304">MGEKNESSSSFPVGKTAQERSFSYVPECYKVQSSHRADSDSKLADVPLINLDGMSDDPARRSIIIQEIANACRCYGFFQVINHGISQEILEGALSAAAGFFKLPNSAKAKFMSSDVHEPVRYGSSVRDGVDKVQFWRVFLKHYAHPLKDWIGLWPENPDDYREKMGEYVVAVQELAVKIVGVITESLGLGPSYLSNKLDDGMQVMAVTCYPQCPQPELALGLPPHSDYSCLTVVLQDMPGLQILDSRDKSWKAVPMIPGALQVNVGDQLEVLSNGRYKVLSTR</sequence>
<evidence type="ECO:0000313" key="6">
    <source>
        <dbReference type="EMBL" id="KAL0298322.1"/>
    </source>
</evidence>
<dbReference type="InterPro" id="IPR026992">
    <property type="entry name" value="DIOX_N"/>
</dbReference>
<evidence type="ECO:0000256" key="1">
    <source>
        <dbReference type="ARBA" id="ARBA00008056"/>
    </source>
</evidence>
<dbReference type="InterPro" id="IPR005123">
    <property type="entry name" value="Oxoglu/Fe-dep_dioxygenase_dom"/>
</dbReference>
<dbReference type="EMBL" id="JACGWJ010000031">
    <property type="protein sequence ID" value="KAL0298322.1"/>
    <property type="molecule type" value="Genomic_DNA"/>
</dbReference>
<dbReference type="AlphaFoldDB" id="A0AAW2JUK1"/>
<dbReference type="GO" id="GO:0016706">
    <property type="term" value="F:2-oxoglutarate-dependent dioxygenase activity"/>
    <property type="evidence" value="ECO:0007669"/>
    <property type="project" value="UniProtKB-ARBA"/>
</dbReference>
<keyword evidence="2 4" id="KW-0479">Metal-binding</keyword>
<evidence type="ECO:0000256" key="3">
    <source>
        <dbReference type="ARBA" id="ARBA00023004"/>
    </source>
</evidence>
<keyword evidence="3 4" id="KW-0408">Iron</keyword>
<dbReference type="GO" id="GO:0009805">
    <property type="term" value="P:coumarin biosynthetic process"/>
    <property type="evidence" value="ECO:0007669"/>
    <property type="project" value="UniProtKB-ARBA"/>
</dbReference>
<organism evidence="6">
    <name type="scientific">Sesamum radiatum</name>
    <name type="common">Black benniseed</name>
    <dbReference type="NCBI Taxonomy" id="300843"/>
    <lineage>
        <taxon>Eukaryota</taxon>
        <taxon>Viridiplantae</taxon>
        <taxon>Streptophyta</taxon>
        <taxon>Embryophyta</taxon>
        <taxon>Tracheophyta</taxon>
        <taxon>Spermatophyta</taxon>
        <taxon>Magnoliopsida</taxon>
        <taxon>eudicotyledons</taxon>
        <taxon>Gunneridae</taxon>
        <taxon>Pentapetalae</taxon>
        <taxon>asterids</taxon>
        <taxon>lamiids</taxon>
        <taxon>Lamiales</taxon>
        <taxon>Pedaliaceae</taxon>
        <taxon>Sesamum</taxon>
    </lineage>
</organism>
<dbReference type="Gene3D" id="2.60.120.330">
    <property type="entry name" value="B-lactam Antibiotic, Isopenicillin N Synthase, Chain"/>
    <property type="match status" value="1"/>
</dbReference>
<name>A0AAW2JUK1_SESRA</name>
<proteinExistence type="inferred from homology"/>
<dbReference type="GO" id="GO:0046872">
    <property type="term" value="F:metal ion binding"/>
    <property type="evidence" value="ECO:0007669"/>
    <property type="project" value="UniProtKB-KW"/>
</dbReference>
<dbReference type="SUPFAM" id="SSF51197">
    <property type="entry name" value="Clavaminate synthase-like"/>
    <property type="match status" value="1"/>
</dbReference>
<dbReference type="Pfam" id="PF03171">
    <property type="entry name" value="2OG-FeII_Oxy"/>
    <property type="match status" value="1"/>
</dbReference>
<evidence type="ECO:0000256" key="4">
    <source>
        <dbReference type="RuleBase" id="RU003682"/>
    </source>
</evidence>
<reference evidence="6" key="1">
    <citation type="submission" date="2020-06" db="EMBL/GenBank/DDBJ databases">
        <authorList>
            <person name="Li T."/>
            <person name="Hu X."/>
            <person name="Zhang T."/>
            <person name="Song X."/>
            <person name="Zhang H."/>
            <person name="Dai N."/>
            <person name="Sheng W."/>
            <person name="Hou X."/>
            <person name="Wei L."/>
        </authorList>
    </citation>
    <scope>NUCLEOTIDE SEQUENCE</scope>
    <source>
        <strain evidence="6">G02</strain>
        <tissue evidence="6">Leaf</tissue>
    </source>
</reference>
<protein>
    <submittedName>
        <fullName evidence="6">Flavanone 3-dioxygenase 3</fullName>
    </submittedName>
</protein>